<keyword evidence="4 5" id="KW-0472">Membrane</keyword>
<feature type="transmembrane region" description="Helical" evidence="5">
    <location>
        <begin position="356"/>
        <end position="373"/>
    </location>
</feature>
<evidence type="ECO:0000256" key="3">
    <source>
        <dbReference type="ARBA" id="ARBA00022989"/>
    </source>
</evidence>
<feature type="transmembrane region" description="Helical" evidence="5">
    <location>
        <begin position="167"/>
        <end position="184"/>
    </location>
</feature>
<comment type="caution">
    <text evidence="7">The sequence shown here is derived from an EMBL/GenBank/DDBJ whole genome shotgun (WGS) entry which is preliminary data.</text>
</comment>
<evidence type="ECO:0000313" key="7">
    <source>
        <dbReference type="EMBL" id="CAF4743362.1"/>
    </source>
</evidence>
<feature type="transmembrane region" description="Helical" evidence="5">
    <location>
        <begin position="233"/>
        <end position="252"/>
    </location>
</feature>
<feature type="transmembrane region" description="Helical" evidence="5">
    <location>
        <begin position="68"/>
        <end position="90"/>
    </location>
</feature>
<sequence length="445" mass="49501">MFVYEFMAGIVDTITGAEEDEETYDPHQHRKVEKPTSYSDTMIHLLKGSIGAGVLCMPSAVARMGVPGSIICLTLIGTFAAYCMHMLIGAQYKICKRARRGYVAYPRCMFLAVQDGPPALRWAASPLYYFVDGVLVLWQLGICCIYCVFVSENVKQVFDFYGAEISLRAHLCVLLIPLTLLGLIKDLKLMTPLSTVSNVVTMLGFILVFFYLIEDDVDLDDDKLRLKTLLDIPVFIGTALFALEAVGVVLALEYNMEEPRRFVGLCGLFNIGMLIIITLYLTMGVFGYLKYGDDIKPSITLNLPQEEKKAQAAKLTFALAIFLSFPLQNFVAYSILWRKIKKKATTSAKSTFVLDYTLRLILVLVPWAVAVAVPRLGPFISLFGAFCLSLLAVVFPGLLDACLRYPSEYGPAHFRLARDILIVLFGTACLVSGCYTSVLEIFDHH</sequence>
<evidence type="ECO:0000256" key="4">
    <source>
        <dbReference type="ARBA" id="ARBA00023136"/>
    </source>
</evidence>
<dbReference type="PANTHER" id="PTHR22950:SF340">
    <property type="entry name" value="AMINO ACID TRANSPORTER TRANSMEMBRANE DOMAIN-CONTAINING PROTEIN-RELATED"/>
    <property type="match status" value="1"/>
</dbReference>
<feature type="transmembrane region" description="Helical" evidence="5">
    <location>
        <begin position="196"/>
        <end position="213"/>
    </location>
</feature>
<dbReference type="InterPro" id="IPR013057">
    <property type="entry name" value="AA_transpt_TM"/>
</dbReference>
<proteinExistence type="predicted"/>
<protein>
    <recommendedName>
        <fullName evidence="6">Amino acid transporter transmembrane domain-containing protein</fullName>
    </recommendedName>
</protein>
<keyword evidence="3 5" id="KW-1133">Transmembrane helix</keyword>
<feature type="transmembrane region" description="Helical" evidence="5">
    <location>
        <begin position="420"/>
        <end position="442"/>
    </location>
</feature>
<keyword evidence="8" id="KW-1185">Reference proteome</keyword>
<feature type="domain" description="Amino acid transporter transmembrane" evidence="6">
    <location>
        <begin position="36"/>
        <end position="437"/>
    </location>
</feature>
<dbReference type="OrthoDB" id="1684102at2759"/>
<feature type="transmembrane region" description="Helical" evidence="5">
    <location>
        <begin position="127"/>
        <end position="151"/>
    </location>
</feature>
<accession>A0A821L013</accession>
<dbReference type="Proteomes" id="UP000663880">
    <property type="component" value="Unassembled WGS sequence"/>
</dbReference>
<evidence type="ECO:0000313" key="8">
    <source>
        <dbReference type="Proteomes" id="UP000663880"/>
    </source>
</evidence>
<name>A0A821L013_9NEOP</name>
<dbReference type="EMBL" id="CAJOBZ010000001">
    <property type="protein sequence ID" value="CAF4743362.1"/>
    <property type="molecule type" value="Genomic_DNA"/>
</dbReference>
<evidence type="ECO:0000256" key="5">
    <source>
        <dbReference type="SAM" id="Phobius"/>
    </source>
</evidence>
<comment type="subcellular location">
    <subcellularLocation>
        <location evidence="1">Membrane</location>
        <topology evidence="1">Multi-pass membrane protein</topology>
    </subcellularLocation>
</comment>
<gene>
    <name evidence="7" type="ORF">PMACD_LOCUS173</name>
</gene>
<feature type="transmembrane region" description="Helical" evidence="5">
    <location>
        <begin position="379"/>
        <end position="399"/>
    </location>
</feature>
<evidence type="ECO:0000259" key="6">
    <source>
        <dbReference type="Pfam" id="PF01490"/>
    </source>
</evidence>
<dbReference type="GO" id="GO:0005774">
    <property type="term" value="C:vacuolar membrane"/>
    <property type="evidence" value="ECO:0007669"/>
    <property type="project" value="TreeGrafter"/>
</dbReference>
<feature type="transmembrane region" description="Helical" evidence="5">
    <location>
        <begin position="315"/>
        <end position="336"/>
    </location>
</feature>
<evidence type="ECO:0000256" key="2">
    <source>
        <dbReference type="ARBA" id="ARBA00022692"/>
    </source>
</evidence>
<dbReference type="PANTHER" id="PTHR22950">
    <property type="entry name" value="AMINO ACID TRANSPORTER"/>
    <property type="match status" value="1"/>
</dbReference>
<feature type="transmembrane region" description="Helical" evidence="5">
    <location>
        <begin position="264"/>
        <end position="289"/>
    </location>
</feature>
<dbReference type="Pfam" id="PF01490">
    <property type="entry name" value="Aa_trans"/>
    <property type="match status" value="1"/>
</dbReference>
<keyword evidence="2 5" id="KW-0812">Transmembrane</keyword>
<evidence type="ECO:0000256" key="1">
    <source>
        <dbReference type="ARBA" id="ARBA00004141"/>
    </source>
</evidence>
<organism evidence="7 8">
    <name type="scientific">Pieris macdunnoughi</name>
    <dbReference type="NCBI Taxonomy" id="345717"/>
    <lineage>
        <taxon>Eukaryota</taxon>
        <taxon>Metazoa</taxon>
        <taxon>Ecdysozoa</taxon>
        <taxon>Arthropoda</taxon>
        <taxon>Hexapoda</taxon>
        <taxon>Insecta</taxon>
        <taxon>Pterygota</taxon>
        <taxon>Neoptera</taxon>
        <taxon>Endopterygota</taxon>
        <taxon>Lepidoptera</taxon>
        <taxon>Glossata</taxon>
        <taxon>Ditrysia</taxon>
        <taxon>Papilionoidea</taxon>
        <taxon>Pieridae</taxon>
        <taxon>Pierinae</taxon>
        <taxon>Pieris</taxon>
    </lineage>
</organism>
<dbReference type="GO" id="GO:0015179">
    <property type="term" value="F:L-amino acid transmembrane transporter activity"/>
    <property type="evidence" value="ECO:0007669"/>
    <property type="project" value="TreeGrafter"/>
</dbReference>
<dbReference type="AlphaFoldDB" id="A0A821L013"/>
<reference evidence="7" key="1">
    <citation type="submission" date="2021-02" db="EMBL/GenBank/DDBJ databases">
        <authorList>
            <person name="Steward A R."/>
        </authorList>
    </citation>
    <scope>NUCLEOTIDE SEQUENCE</scope>
</reference>